<dbReference type="Proteomes" id="UP000010824">
    <property type="component" value="Chromosome"/>
</dbReference>
<dbReference type="InterPro" id="IPR011006">
    <property type="entry name" value="CheY-like_superfamily"/>
</dbReference>
<protein>
    <submittedName>
        <fullName evidence="4">CheY-like receiver domain-containing protein</fullName>
    </submittedName>
</protein>
<dbReference type="OrthoDB" id="2830at2157"/>
<dbReference type="InParanoid" id="L0HJ96"/>
<dbReference type="RefSeq" id="WP_015286107.1">
    <property type="nucleotide sequence ID" value="NC_019943.1"/>
</dbReference>
<dbReference type="KEGG" id="mfo:Metfor_2138"/>
<dbReference type="HOGENOM" id="CLU_000445_69_11_2"/>
<dbReference type="AlphaFoldDB" id="L0HJ96"/>
<evidence type="ECO:0000313" key="4">
    <source>
        <dbReference type="EMBL" id="AGB03144.1"/>
    </source>
</evidence>
<feature type="modified residue" description="4-aspartylphosphate" evidence="2">
    <location>
        <position position="55"/>
    </location>
</feature>
<accession>L0HJ96</accession>
<feature type="domain" description="Response regulatory" evidence="3">
    <location>
        <begin position="5"/>
        <end position="120"/>
    </location>
</feature>
<proteinExistence type="predicted"/>
<keyword evidence="1 2" id="KW-0597">Phosphoprotein</keyword>
<keyword evidence="5" id="KW-1185">Reference proteome</keyword>
<dbReference type="Pfam" id="PF00072">
    <property type="entry name" value="Response_reg"/>
    <property type="match status" value="1"/>
</dbReference>
<evidence type="ECO:0000256" key="1">
    <source>
        <dbReference type="ARBA" id="ARBA00022553"/>
    </source>
</evidence>
<dbReference type="EMBL" id="CP003167">
    <property type="protein sequence ID" value="AGB03144.1"/>
    <property type="molecule type" value="Genomic_DNA"/>
</dbReference>
<evidence type="ECO:0000256" key="2">
    <source>
        <dbReference type="PROSITE-ProRule" id="PRU00169"/>
    </source>
</evidence>
<dbReference type="STRING" id="593750.Metfor_2138"/>
<dbReference type="CDD" id="cd17534">
    <property type="entry name" value="REC_DC-like"/>
    <property type="match status" value="1"/>
</dbReference>
<dbReference type="eggNOG" id="arCOG02392">
    <property type="taxonomic scope" value="Archaea"/>
</dbReference>
<dbReference type="GeneID" id="14309530"/>
<dbReference type="PANTHER" id="PTHR44591">
    <property type="entry name" value="STRESS RESPONSE REGULATOR PROTEIN 1"/>
    <property type="match status" value="1"/>
</dbReference>
<dbReference type="Gene3D" id="3.40.50.2300">
    <property type="match status" value="1"/>
</dbReference>
<dbReference type="InterPro" id="IPR001789">
    <property type="entry name" value="Sig_transdc_resp-reg_receiver"/>
</dbReference>
<reference evidence="5" key="1">
    <citation type="submission" date="2011-12" db="EMBL/GenBank/DDBJ databases">
        <title>Complete sequence of Methanoregula formicicum SMSP.</title>
        <authorList>
            <person name="Lucas S."/>
            <person name="Han J."/>
            <person name="Lapidus A."/>
            <person name="Cheng J.-F."/>
            <person name="Goodwin L."/>
            <person name="Pitluck S."/>
            <person name="Peters L."/>
            <person name="Ovchinnikova G."/>
            <person name="Teshima H."/>
            <person name="Detter J.C."/>
            <person name="Han C."/>
            <person name="Tapia R."/>
            <person name="Land M."/>
            <person name="Hauser L."/>
            <person name="Kyrpides N."/>
            <person name="Ivanova N."/>
            <person name="Pagani I."/>
            <person name="Imachi H."/>
            <person name="Tamaki H."/>
            <person name="Sekiguchi Y."/>
            <person name="Kamagata Y."/>
            <person name="Cadillo-Quiroz H."/>
            <person name="Zinder S."/>
            <person name="Liu W.-T."/>
            <person name="Woyke T."/>
        </authorList>
    </citation>
    <scope>NUCLEOTIDE SEQUENCE [LARGE SCALE GENOMIC DNA]</scope>
    <source>
        <strain evidence="5">DSM 22288 / NBRC 105244 / SMSP</strain>
    </source>
</reference>
<name>L0HJ96_METFS</name>
<dbReference type="SUPFAM" id="SSF52172">
    <property type="entry name" value="CheY-like"/>
    <property type="match status" value="1"/>
</dbReference>
<dbReference type="GO" id="GO:0000160">
    <property type="term" value="P:phosphorelay signal transduction system"/>
    <property type="evidence" value="ECO:0007669"/>
    <property type="project" value="InterPro"/>
</dbReference>
<gene>
    <name evidence="4" type="ordered locus">Metfor_2138</name>
</gene>
<evidence type="ECO:0000259" key="3">
    <source>
        <dbReference type="PROSITE" id="PS50110"/>
    </source>
</evidence>
<organism evidence="4 5">
    <name type="scientific">Methanoregula formicica (strain DSM 22288 / NBRC 105244 / SMSP)</name>
    <dbReference type="NCBI Taxonomy" id="593750"/>
    <lineage>
        <taxon>Archaea</taxon>
        <taxon>Methanobacteriati</taxon>
        <taxon>Methanobacteriota</taxon>
        <taxon>Stenosarchaea group</taxon>
        <taxon>Methanomicrobia</taxon>
        <taxon>Methanomicrobiales</taxon>
        <taxon>Methanoregulaceae</taxon>
        <taxon>Methanoregula</taxon>
    </lineage>
</organism>
<reference evidence="4 5" key="2">
    <citation type="journal article" date="2014" name="Genome Announc.">
        <title>Complete Genome Sequence of Methanoregula formicica SMSPT, a Mesophilic Hydrogenotrophic Methanogen Isolated from a Methanogenic Upflow Anaerobic Sludge Blanket Reactor.</title>
        <authorList>
            <person name="Yamamoto K."/>
            <person name="Tamaki H."/>
            <person name="Cadillo-Quiroz H."/>
            <person name="Imachi H."/>
            <person name="Kyrpides N."/>
            <person name="Woyke T."/>
            <person name="Goodwin L."/>
            <person name="Zinder S.H."/>
            <person name="Kamagata Y."/>
            <person name="Liu W.T."/>
        </authorList>
    </citation>
    <scope>NUCLEOTIDE SEQUENCE [LARGE SCALE GENOMIC DNA]</scope>
    <source>
        <strain evidence="5">DSM 22288 / NBRC 105244 / SMSP</strain>
    </source>
</reference>
<dbReference type="SMART" id="SM00448">
    <property type="entry name" value="REC"/>
    <property type="match status" value="1"/>
</dbReference>
<dbReference type="PANTHER" id="PTHR44591:SF3">
    <property type="entry name" value="RESPONSE REGULATORY DOMAIN-CONTAINING PROTEIN"/>
    <property type="match status" value="1"/>
</dbReference>
<evidence type="ECO:0000313" key="5">
    <source>
        <dbReference type="Proteomes" id="UP000010824"/>
    </source>
</evidence>
<dbReference type="InterPro" id="IPR050595">
    <property type="entry name" value="Bact_response_regulator"/>
</dbReference>
<dbReference type="PROSITE" id="PS50110">
    <property type="entry name" value="RESPONSE_REGULATORY"/>
    <property type="match status" value="1"/>
</dbReference>
<sequence length="123" mass="13579">MAPKKILLVEDDDIIAKVEDWRLKNLGYEVAGRAISGAETMELVVKTKPDLVLMDINIQGEVDGIETAKMIKKGFSIPVVYVTSHSDGPTLDRAKATQPDGFIVKPFEDNDLRVAIELALKKK</sequence>